<dbReference type="SUPFAM" id="SSF53335">
    <property type="entry name" value="S-adenosyl-L-methionine-dependent methyltransferases"/>
    <property type="match status" value="1"/>
</dbReference>
<evidence type="ECO:0000256" key="4">
    <source>
        <dbReference type="ARBA" id="ARBA00022691"/>
    </source>
</evidence>
<evidence type="ECO:0000256" key="1">
    <source>
        <dbReference type="ARBA" id="ARBA00022490"/>
    </source>
</evidence>
<comment type="function">
    <text evidence="5">S-adenosyl-L-methionine-dependent protein-lysine N-methyltransferase that methylates elongation factor 1-alpha.</text>
</comment>
<keyword evidence="3 5" id="KW-0808">Transferase</keyword>
<dbReference type="Proteomes" id="UP001307889">
    <property type="component" value="Chromosome 13"/>
</dbReference>
<keyword evidence="8" id="KW-1185">Reference proteome</keyword>
<gene>
    <name evidence="7" type="ORF">NTJ_14869</name>
</gene>
<dbReference type="GO" id="GO:0008168">
    <property type="term" value="F:methyltransferase activity"/>
    <property type="evidence" value="ECO:0007669"/>
    <property type="project" value="UniProtKB-KW"/>
</dbReference>
<evidence type="ECO:0000259" key="6">
    <source>
        <dbReference type="Pfam" id="PF13847"/>
    </source>
</evidence>
<dbReference type="Gene3D" id="3.40.50.150">
    <property type="entry name" value="Vaccinia Virus protein VP39"/>
    <property type="match status" value="1"/>
</dbReference>
<dbReference type="EC" id="2.1.1.-" evidence="5"/>
<keyword evidence="2 5" id="KW-0489">Methyltransferase</keyword>
<accession>A0ABN7BCE7</accession>
<dbReference type="EMBL" id="AP028921">
    <property type="protein sequence ID" value="BET02051.1"/>
    <property type="molecule type" value="Genomic_DNA"/>
</dbReference>
<comment type="similarity">
    <text evidence="5">Belongs to the class I-like SAM-binding methyltransferase superfamily. EFM4 family.</text>
</comment>
<keyword evidence="1 5" id="KW-0963">Cytoplasm</keyword>
<feature type="domain" description="Methyltransferase" evidence="6">
    <location>
        <begin position="63"/>
        <end position="195"/>
    </location>
</feature>
<name>A0ABN7BCE7_9HEMI</name>
<evidence type="ECO:0000313" key="8">
    <source>
        <dbReference type="Proteomes" id="UP001307889"/>
    </source>
</evidence>
<evidence type="ECO:0000256" key="5">
    <source>
        <dbReference type="HAMAP-Rule" id="MF_03188"/>
    </source>
</evidence>
<proteinExistence type="inferred from homology"/>
<evidence type="ECO:0000256" key="2">
    <source>
        <dbReference type="ARBA" id="ARBA00022603"/>
    </source>
</evidence>
<keyword evidence="4 5" id="KW-0949">S-adenosyl-L-methionine</keyword>
<evidence type="ECO:0000313" key="7">
    <source>
        <dbReference type="EMBL" id="BET02051.1"/>
    </source>
</evidence>
<comment type="subcellular location">
    <subcellularLocation>
        <location evidence="5">Cytoplasm</location>
    </subcellularLocation>
</comment>
<dbReference type="InterPro" id="IPR029063">
    <property type="entry name" value="SAM-dependent_MTases_sf"/>
</dbReference>
<dbReference type="InterPro" id="IPR026635">
    <property type="entry name" value="Efm4/METTL10"/>
</dbReference>
<dbReference type="Pfam" id="PF13847">
    <property type="entry name" value="Methyltransf_31"/>
    <property type="match status" value="1"/>
</dbReference>
<organism evidence="7 8">
    <name type="scientific">Nesidiocoris tenuis</name>
    <dbReference type="NCBI Taxonomy" id="355587"/>
    <lineage>
        <taxon>Eukaryota</taxon>
        <taxon>Metazoa</taxon>
        <taxon>Ecdysozoa</taxon>
        <taxon>Arthropoda</taxon>
        <taxon>Hexapoda</taxon>
        <taxon>Insecta</taxon>
        <taxon>Pterygota</taxon>
        <taxon>Neoptera</taxon>
        <taxon>Paraneoptera</taxon>
        <taxon>Hemiptera</taxon>
        <taxon>Heteroptera</taxon>
        <taxon>Panheteroptera</taxon>
        <taxon>Cimicomorpha</taxon>
        <taxon>Miridae</taxon>
        <taxon>Dicyphina</taxon>
        <taxon>Nesidiocoris</taxon>
    </lineage>
</organism>
<evidence type="ECO:0000256" key="3">
    <source>
        <dbReference type="ARBA" id="ARBA00022679"/>
    </source>
</evidence>
<dbReference type="InterPro" id="IPR025714">
    <property type="entry name" value="Methyltranfer_dom"/>
</dbReference>
<dbReference type="GO" id="GO:0032259">
    <property type="term" value="P:methylation"/>
    <property type="evidence" value="ECO:0007669"/>
    <property type="project" value="UniProtKB-KW"/>
</dbReference>
<dbReference type="CDD" id="cd02440">
    <property type="entry name" value="AdoMet_MTases"/>
    <property type="match status" value="1"/>
</dbReference>
<dbReference type="PANTHER" id="PTHR12843:SF5">
    <property type="entry name" value="EEF1A LYSINE METHYLTRANSFERASE 2"/>
    <property type="match status" value="1"/>
</dbReference>
<dbReference type="PANTHER" id="PTHR12843">
    <property type="entry name" value="PROTEIN-LYSINE N-METHYLTRANSFERASE METTL10"/>
    <property type="match status" value="1"/>
</dbReference>
<dbReference type="HAMAP" id="MF_03188">
    <property type="entry name" value="Methyltr_EFM4"/>
    <property type="match status" value="1"/>
</dbReference>
<protein>
    <recommendedName>
        <fullName evidence="5">Protein-lysine N-methyltransferase NTJ_14869</fullName>
        <ecNumber evidence="5">2.1.1.-</ecNumber>
    </recommendedName>
</protein>
<sequence length="221" mass="24629">MDTDQTDLEPSELGTKEYWDSIYERDKTNYQDHGDVGEIWFGEDSEMRILTWLTRNDVPTDRRIVDLGCGNGMMLVELAREGFTELTGVDYCESAIDLCKSILSSQSMHDVKLEVADLTAKNIPNSLGKFDIALDKGTYDAISLTPEDAQTSRTAYVRNVAAILENGGLFIITSCNWTEAELVKQFSSAFRRKHTIPTPSFNFGGKTGNVVSSVVFEKLST</sequence>
<reference evidence="7 8" key="1">
    <citation type="submission" date="2023-09" db="EMBL/GenBank/DDBJ databases">
        <title>Nesidiocoris tenuis whole genome shotgun sequence.</title>
        <authorList>
            <person name="Shibata T."/>
            <person name="Shimoda M."/>
            <person name="Kobayashi T."/>
            <person name="Uehara T."/>
        </authorList>
    </citation>
    <scope>NUCLEOTIDE SEQUENCE [LARGE SCALE GENOMIC DNA]</scope>
    <source>
        <strain evidence="7 8">Japan</strain>
    </source>
</reference>